<keyword evidence="8" id="KW-0648">Protein biosynthesis</keyword>
<evidence type="ECO:0000313" key="13">
    <source>
        <dbReference type="EMBL" id="KAK5082346.1"/>
    </source>
</evidence>
<evidence type="ECO:0000256" key="8">
    <source>
        <dbReference type="ARBA" id="ARBA00022917"/>
    </source>
</evidence>
<keyword evidence="5 13" id="KW-0436">Ligase</keyword>
<feature type="compositionally biased region" description="Basic and acidic residues" evidence="11">
    <location>
        <begin position="25"/>
        <end position="36"/>
    </location>
</feature>
<dbReference type="NCBIfam" id="TIGR00458">
    <property type="entry name" value="aspS_nondisc"/>
    <property type="match status" value="1"/>
</dbReference>
<dbReference type="InterPro" id="IPR004364">
    <property type="entry name" value="Aa-tRNA-synt_II"/>
</dbReference>
<dbReference type="SUPFAM" id="SSF50249">
    <property type="entry name" value="Nucleic acid-binding proteins"/>
    <property type="match status" value="1"/>
</dbReference>
<dbReference type="InterPro" id="IPR045864">
    <property type="entry name" value="aa-tRNA-synth_II/BPL/LPL"/>
</dbReference>
<dbReference type="HAMAP" id="MF_02075">
    <property type="entry name" value="Asp_tRNA_synth_type2"/>
    <property type="match status" value="1"/>
</dbReference>
<comment type="catalytic activity">
    <reaction evidence="10">
        <text>tRNA(Asp) + L-aspartate + ATP = L-aspartyl-tRNA(Asp) + AMP + diphosphate</text>
        <dbReference type="Rhea" id="RHEA:19649"/>
        <dbReference type="Rhea" id="RHEA-COMP:9660"/>
        <dbReference type="Rhea" id="RHEA-COMP:9678"/>
        <dbReference type="ChEBI" id="CHEBI:29991"/>
        <dbReference type="ChEBI" id="CHEBI:30616"/>
        <dbReference type="ChEBI" id="CHEBI:33019"/>
        <dbReference type="ChEBI" id="CHEBI:78442"/>
        <dbReference type="ChEBI" id="CHEBI:78516"/>
        <dbReference type="ChEBI" id="CHEBI:456215"/>
        <dbReference type="EC" id="6.1.1.12"/>
    </reaction>
</comment>
<feature type="domain" description="Aminoacyl-transfer RNA synthetases class-II family profile" evidence="12">
    <location>
        <begin position="265"/>
        <end position="568"/>
    </location>
</feature>
<comment type="subcellular location">
    <subcellularLocation>
        <location evidence="1">Cytoplasm</location>
    </subcellularLocation>
</comment>
<evidence type="ECO:0000256" key="1">
    <source>
        <dbReference type="ARBA" id="ARBA00004496"/>
    </source>
</evidence>
<evidence type="ECO:0000256" key="4">
    <source>
        <dbReference type="ARBA" id="ARBA00022490"/>
    </source>
</evidence>
<dbReference type="GO" id="GO:0005829">
    <property type="term" value="C:cytosol"/>
    <property type="evidence" value="ECO:0007669"/>
    <property type="project" value="TreeGrafter"/>
</dbReference>
<protein>
    <recommendedName>
        <fullName evidence="3">aspartate--tRNA ligase</fullName>
        <ecNumber evidence="3">6.1.1.12</ecNumber>
    </recommendedName>
</protein>
<evidence type="ECO:0000256" key="5">
    <source>
        <dbReference type="ARBA" id="ARBA00022598"/>
    </source>
</evidence>
<dbReference type="PANTHER" id="PTHR43450:SF2">
    <property type="entry name" value="ASPARTATE--TRNA LIGASE"/>
    <property type="match status" value="1"/>
</dbReference>
<feature type="compositionally biased region" description="Basic and acidic residues" evidence="11">
    <location>
        <begin position="43"/>
        <end position="94"/>
    </location>
</feature>
<dbReference type="InterPro" id="IPR002312">
    <property type="entry name" value="Asp/Asn-tRNA-synth_IIb"/>
</dbReference>
<dbReference type="EMBL" id="JAVRRJ010000008">
    <property type="protein sequence ID" value="KAK5082346.1"/>
    <property type="molecule type" value="Genomic_DNA"/>
</dbReference>
<dbReference type="Gene3D" id="2.40.50.140">
    <property type="entry name" value="Nucleic acid-binding proteins"/>
    <property type="match status" value="1"/>
</dbReference>
<dbReference type="AlphaFoldDB" id="A0AAN7YDT4"/>
<dbReference type="PANTHER" id="PTHR43450">
    <property type="entry name" value="ASPARTYL-TRNA SYNTHETASE"/>
    <property type="match status" value="1"/>
</dbReference>
<dbReference type="PROSITE" id="PS50862">
    <property type="entry name" value="AA_TRNA_LIGASE_II"/>
    <property type="match status" value="1"/>
</dbReference>
<dbReference type="Proteomes" id="UP001309876">
    <property type="component" value="Unassembled WGS sequence"/>
</dbReference>
<dbReference type="InterPro" id="IPR006195">
    <property type="entry name" value="aa-tRNA-synth_II"/>
</dbReference>
<keyword evidence="7" id="KW-0067">ATP-binding</keyword>
<reference evidence="13 14" key="1">
    <citation type="submission" date="2023-08" db="EMBL/GenBank/DDBJ databases">
        <title>Black Yeasts Isolated from many extreme environments.</title>
        <authorList>
            <person name="Coleine C."/>
            <person name="Stajich J.E."/>
            <person name="Selbmann L."/>
        </authorList>
    </citation>
    <scope>NUCLEOTIDE SEQUENCE [LARGE SCALE GENOMIC DNA]</scope>
    <source>
        <strain evidence="13 14">CCFEE 5910</strain>
    </source>
</reference>
<dbReference type="GO" id="GO:0006422">
    <property type="term" value="P:aspartyl-tRNA aminoacylation"/>
    <property type="evidence" value="ECO:0007669"/>
    <property type="project" value="InterPro"/>
</dbReference>
<dbReference type="GO" id="GO:0003723">
    <property type="term" value="F:RNA binding"/>
    <property type="evidence" value="ECO:0007669"/>
    <property type="project" value="TreeGrafter"/>
</dbReference>
<dbReference type="PRINTS" id="PR01042">
    <property type="entry name" value="TRNASYNTHASP"/>
</dbReference>
<keyword evidence="14" id="KW-1185">Reference proteome</keyword>
<dbReference type="CDD" id="cd00776">
    <property type="entry name" value="AsxRS_core"/>
    <property type="match status" value="1"/>
</dbReference>
<evidence type="ECO:0000256" key="3">
    <source>
        <dbReference type="ARBA" id="ARBA00012841"/>
    </source>
</evidence>
<gene>
    <name evidence="13" type="primary">DPS1_2</name>
    <name evidence="13" type="ORF">LTR05_007492</name>
</gene>
<evidence type="ECO:0000313" key="14">
    <source>
        <dbReference type="Proteomes" id="UP001309876"/>
    </source>
</evidence>
<name>A0AAN7YDT4_9EURO</name>
<dbReference type="InterPro" id="IPR024320">
    <property type="entry name" value="LPG_synthase_C"/>
</dbReference>
<dbReference type="InterPro" id="IPR004523">
    <property type="entry name" value="Asp-tRNA_synthase_2"/>
</dbReference>
<dbReference type="Gene3D" id="3.30.930.10">
    <property type="entry name" value="Bira Bifunctional Protein, Domain 2"/>
    <property type="match status" value="1"/>
</dbReference>
<evidence type="ECO:0000256" key="2">
    <source>
        <dbReference type="ARBA" id="ARBA00005312"/>
    </source>
</evidence>
<evidence type="ECO:0000256" key="9">
    <source>
        <dbReference type="ARBA" id="ARBA00023146"/>
    </source>
</evidence>
<dbReference type="GO" id="GO:0005524">
    <property type="term" value="F:ATP binding"/>
    <property type="evidence" value="ECO:0007669"/>
    <property type="project" value="UniProtKB-KW"/>
</dbReference>
<proteinExistence type="inferred from homology"/>
<keyword evidence="6" id="KW-0547">Nucleotide-binding</keyword>
<dbReference type="SUPFAM" id="SSF55681">
    <property type="entry name" value="Class II aaRS and biotin synthetases"/>
    <property type="match status" value="1"/>
</dbReference>
<evidence type="ECO:0000256" key="7">
    <source>
        <dbReference type="ARBA" id="ARBA00022840"/>
    </source>
</evidence>
<evidence type="ECO:0000256" key="10">
    <source>
        <dbReference type="ARBA" id="ARBA00047904"/>
    </source>
</evidence>
<sequence>MSQVKAALHKIRDSVPGISSRKKAQLNDKLPDHRSPAESPVRGGDEKDVQQRLQSKEKLTDDISDSDSEHHDRSHPKDLNDFLRDNTDPPEIRKHYGKLPLMQSVPPSRADHERAEKWWHLRDMTPEKAGQEVVFRGRIHVIRQMSSKLAFIVFREGITTIQGVLRAKEGGVSENMVRFAEHMRPGTLVLAKGLLKQAEQRVKLTSIHDVEIELVDLHIETARTVPVPFSVYEAEQASKDHTISDRVRLSNRILDLRTPTSQGIFRVQSSVCRFFREYLDEQHFIEIHTPKLQGGATEGGSEVFKLNYFGRPAFLAQSPQLAKQMCIASDFQQVYEVGPVFRAENSNTPRHLTEYTGLDIEMVIDTHYHEAMHTIDACLKHIFKRLYEKNRAEIDILKHHFPHEDLIWHEETVRITFAEGARLLSESGWKNDDGSPQSEYEDLSTRAERELGRLVKEKYNTDYYILDKFPASARPFYTMPDAENSKLTNSFDFMIRGQEVLSGGQRIHDYQMLKTNIENSGMDPETLQEYLDGFAYVAPPHAGAGIGLERLVSLFLELGNLRYASLFPRDPRSFPQAPASELRHPEDTTLTRKQGYLQPLENLVANYGDATNTSFMDERYRIWRDDKTGAAVAYTPVHGRAICAGNPLCDPRQYADVAAAFIAWLHEQKRLKPIWVLIGSPFEEVLGTRFGFRTFSASIEQRVDLERNVHLQVDKEVERKIRHAKNEGVDVTDYGNKIPDETKNAVDQRIKDWQSGRKGEQVHLSDITPWVDQSHRQYFVATDKDGKVHSMVVLAQLSIQHGVQVKWALDFPGATNGVVEMTVQEALKAAANAGNKEATFGGGAAPELKVGHHVGHAKAATLSKTYQSLAARFHVENKSGFRAKFNTWNDNTYMAYPAKGLGQKGIRAIVDFFREDDGSGAPV</sequence>
<dbReference type="Pfam" id="PF09924">
    <property type="entry name" value="LPG_synthase_C"/>
    <property type="match status" value="1"/>
</dbReference>
<evidence type="ECO:0000256" key="6">
    <source>
        <dbReference type="ARBA" id="ARBA00022741"/>
    </source>
</evidence>
<dbReference type="EC" id="6.1.1.12" evidence="3"/>
<comment type="caution">
    <text evidence="13">The sequence shown here is derived from an EMBL/GenBank/DDBJ whole genome shotgun (WGS) entry which is preliminary data.</text>
</comment>
<evidence type="ECO:0000256" key="11">
    <source>
        <dbReference type="SAM" id="MobiDB-lite"/>
    </source>
</evidence>
<keyword evidence="4" id="KW-0963">Cytoplasm</keyword>
<evidence type="ECO:0000259" key="12">
    <source>
        <dbReference type="PROSITE" id="PS50862"/>
    </source>
</evidence>
<organism evidence="13 14">
    <name type="scientific">Lithohypha guttulata</name>
    <dbReference type="NCBI Taxonomy" id="1690604"/>
    <lineage>
        <taxon>Eukaryota</taxon>
        <taxon>Fungi</taxon>
        <taxon>Dikarya</taxon>
        <taxon>Ascomycota</taxon>
        <taxon>Pezizomycotina</taxon>
        <taxon>Eurotiomycetes</taxon>
        <taxon>Chaetothyriomycetidae</taxon>
        <taxon>Chaetothyriales</taxon>
        <taxon>Trichomeriaceae</taxon>
        <taxon>Lithohypha</taxon>
    </lineage>
</organism>
<dbReference type="Pfam" id="PF00152">
    <property type="entry name" value="tRNA-synt_2"/>
    <property type="match status" value="1"/>
</dbReference>
<dbReference type="FunFam" id="3.30.930.10:FF:000013">
    <property type="entry name" value="Aspartate--tRNA ligase, cytoplasmic"/>
    <property type="match status" value="1"/>
</dbReference>
<comment type="similarity">
    <text evidence="2">Belongs to the class-II aminoacyl-tRNA synthetase family. Type 2 subfamily.</text>
</comment>
<dbReference type="GO" id="GO:0004815">
    <property type="term" value="F:aspartate-tRNA ligase activity"/>
    <property type="evidence" value="ECO:0007669"/>
    <property type="project" value="UniProtKB-EC"/>
</dbReference>
<dbReference type="CDD" id="cd04320">
    <property type="entry name" value="AspRS_cyto_N"/>
    <property type="match status" value="1"/>
</dbReference>
<dbReference type="NCBIfam" id="NF003483">
    <property type="entry name" value="PRK05159.1"/>
    <property type="match status" value="1"/>
</dbReference>
<accession>A0AAN7YDT4</accession>
<feature type="region of interest" description="Disordered" evidence="11">
    <location>
        <begin position="1"/>
        <end position="109"/>
    </location>
</feature>
<keyword evidence="9" id="KW-0030">Aminoacyl-tRNA synthetase</keyword>
<dbReference type="GO" id="GO:0017101">
    <property type="term" value="C:aminoacyl-tRNA synthetase multienzyme complex"/>
    <property type="evidence" value="ECO:0007669"/>
    <property type="project" value="TreeGrafter"/>
</dbReference>
<dbReference type="InterPro" id="IPR012340">
    <property type="entry name" value="NA-bd_OB-fold"/>
</dbReference>